<evidence type="ECO:0000256" key="1">
    <source>
        <dbReference type="ARBA" id="ARBA00022694"/>
    </source>
</evidence>
<dbReference type="EMBL" id="PNIM01000005">
    <property type="protein sequence ID" value="PMB75875.1"/>
    <property type="molecule type" value="Genomic_DNA"/>
</dbReference>
<dbReference type="InterPro" id="IPR016195">
    <property type="entry name" value="Pol/histidinol_Pase-like"/>
</dbReference>
<evidence type="ECO:0000313" key="2">
    <source>
        <dbReference type="EMBL" id="HEW64296.1"/>
    </source>
</evidence>
<dbReference type="SUPFAM" id="SSF89550">
    <property type="entry name" value="PHP domain-like"/>
    <property type="match status" value="1"/>
</dbReference>
<dbReference type="EMBL" id="DSFH01000056">
    <property type="protein sequence ID" value="HEW64296.1"/>
    <property type="molecule type" value="Genomic_DNA"/>
</dbReference>
<protein>
    <recommendedName>
        <fullName evidence="5">RNase P subunit p30</fullName>
    </recommendedName>
</protein>
<dbReference type="Proteomes" id="UP000886076">
    <property type="component" value="Unassembled WGS sequence"/>
</dbReference>
<evidence type="ECO:0008006" key="5">
    <source>
        <dbReference type="Google" id="ProtNLM"/>
    </source>
</evidence>
<sequence length="212" mass="24202">MIRRCEDKLKALFADYYIFPKDEEELKKIVKVAQSLNYSLIGIDEKYSTKISSLASEQLKVLTSRRVEAFDEREAKNKLHAAGKKVSITIGVAKGASALRFFSKNKSVDIIEISPKLHRVMDKNQADLMKQGKTSIGINLGEIVRKLELIPFAEFLIKYALKYDIKIAFYSGAEKYSELWHPRSVFHLLKTFGITERVAKSIVLDMRIKNLA</sequence>
<accession>A0A2J6N8X5</accession>
<proteinExistence type="predicted"/>
<evidence type="ECO:0000313" key="3">
    <source>
        <dbReference type="EMBL" id="PMB75875.1"/>
    </source>
</evidence>
<dbReference type="AlphaFoldDB" id="A0A2J6N8X5"/>
<dbReference type="Pfam" id="PF01876">
    <property type="entry name" value="RNase_P_p30"/>
    <property type="match status" value="1"/>
</dbReference>
<comment type="caution">
    <text evidence="3">The sequence shown here is derived from an EMBL/GenBank/DDBJ whole genome shotgun (WGS) entry which is preliminary data.</text>
</comment>
<dbReference type="Proteomes" id="UP000237153">
    <property type="component" value="Unassembled WGS sequence"/>
</dbReference>
<keyword evidence="1" id="KW-0819">tRNA processing</keyword>
<organism evidence="3 4">
    <name type="scientific">Fervidicoccus fontis</name>
    <dbReference type="NCBI Taxonomy" id="683846"/>
    <lineage>
        <taxon>Archaea</taxon>
        <taxon>Thermoproteota</taxon>
        <taxon>Thermoprotei</taxon>
        <taxon>Fervidicoccales</taxon>
        <taxon>Fervidicoccaceae</taxon>
        <taxon>Fervidicoccus</taxon>
    </lineage>
</organism>
<dbReference type="GO" id="GO:0008033">
    <property type="term" value="P:tRNA processing"/>
    <property type="evidence" value="ECO:0007669"/>
    <property type="project" value="UniProtKB-KW"/>
</dbReference>
<reference evidence="3 4" key="1">
    <citation type="submission" date="2018-01" db="EMBL/GenBank/DDBJ databases">
        <title>Metagenomic assembled genomes from two thermal pools in the Uzon Caldera, Kamchatka, Russia.</title>
        <authorList>
            <person name="Wilkins L."/>
            <person name="Ettinger C."/>
        </authorList>
    </citation>
    <scope>NUCLEOTIDE SEQUENCE [LARGE SCALE GENOMIC DNA]</scope>
    <source>
        <strain evidence="3">ZAV-06</strain>
    </source>
</reference>
<gene>
    <name evidence="3" type="ORF">C0188_01455</name>
    <name evidence="2" type="ORF">ENO39_04490</name>
</gene>
<dbReference type="Gene3D" id="3.20.20.140">
    <property type="entry name" value="Metal-dependent hydrolases"/>
    <property type="match status" value="1"/>
</dbReference>
<reference evidence="2" key="2">
    <citation type="journal article" date="2020" name="mSystems">
        <title>Genome- and Community-Level Interaction Insights into Carbon Utilization and Element Cycling Functions of Hydrothermarchaeota in Hydrothermal Sediment.</title>
        <authorList>
            <person name="Zhou Z."/>
            <person name="Liu Y."/>
            <person name="Xu W."/>
            <person name="Pan J."/>
            <person name="Luo Z.H."/>
            <person name="Li M."/>
        </authorList>
    </citation>
    <scope>NUCLEOTIDE SEQUENCE [LARGE SCALE GENOMIC DNA]</scope>
    <source>
        <strain evidence="2">SpSt-1261</strain>
    </source>
</reference>
<evidence type="ECO:0000313" key="4">
    <source>
        <dbReference type="Proteomes" id="UP000237153"/>
    </source>
</evidence>
<name>A0A2J6N8X5_9CREN</name>
<dbReference type="InterPro" id="IPR002738">
    <property type="entry name" value="RNase_P_p30"/>
</dbReference>